<dbReference type="AlphaFoldDB" id="A0AAD4QRL5"/>
<evidence type="ECO:0000313" key="2">
    <source>
        <dbReference type="Proteomes" id="UP001203297"/>
    </source>
</evidence>
<sequence>MFISPTLPPKAAPRSSSTRMRCRTGLGWALSLQPPPFPTDGSTNKTQNLTPVDVAYDSPFTHMIAESRHALPAGRWEIVEVIDRFAGWKVLRDVPGVVREKGLKGLWDVLGMKEDKLWIFERGTE</sequence>
<proteinExistence type="predicted"/>
<accession>A0AAD4QRL5</accession>
<reference evidence="1" key="1">
    <citation type="journal article" date="2022" name="New Phytol.">
        <title>Evolutionary transition to the ectomycorrhizal habit in the genomes of a hyperdiverse lineage of mushroom-forming fungi.</title>
        <authorList>
            <person name="Looney B."/>
            <person name="Miyauchi S."/>
            <person name="Morin E."/>
            <person name="Drula E."/>
            <person name="Courty P.E."/>
            <person name="Kohler A."/>
            <person name="Kuo A."/>
            <person name="LaButti K."/>
            <person name="Pangilinan J."/>
            <person name="Lipzen A."/>
            <person name="Riley R."/>
            <person name="Andreopoulos W."/>
            <person name="He G."/>
            <person name="Johnson J."/>
            <person name="Nolan M."/>
            <person name="Tritt A."/>
            <person name="Barry K.W."/>
            <person name="Grigoriev I.V."/>
            <person name="Nagy L.G."/>
            <person name="Hibbett D."/>
            <person name="Henrissat B."/>
            <person name="Matheny P.B."/>
            <person name="Labbe J."/>
            <person name="Martin F.M."/>
        </authorList>
    </citation>
    <scope>NUCLEOTIDE SEQUENCE</scope>
    <source>
        <strain evidence="1">BPL690</strain>
    </source>
</reference>
<gene>
    <name evidence="1" type="ORF">B0F90DRAFT_1696834</name>
</gene>
<protein>
    <submittedName>
        <fullName evidence="1">Uncharacterized protein</fullName>
    </submittedName>
</protein>
<name>A0AAD4QRL5_9AGAM</name>
<dbReference type="EMBL" id="WTXG01000004">
    <property type="protein sequence ID" value="KAI0306179.1"/>
    <property type="molecule type" value="Genomic_DNA"/>
</dbReference>
<dbReference type="Proteomes" id="UP001203297">
    <property type="component" value="Unassembled WGS sequence"/>
</dbReference>
<comment type="caution">
    <text evidence="1">The sequence shown here is derived from an EMBL/GenBank/DDBJ whole genome shotgun (WGS) entry which is preliminary data.</text>
</comment>
<organism evidence="1 2">
    <name type="scientific">Multifurca ochricompacta</name>
    <dbReference type="NCBI Taxonomy" id="376703"/>
    <lineage>
        <taxon>Eukaryota</taxon>
        <taxon>Fungi</taxon>
        <taxon>Dikarya</taxon>
        <taxon>Basidiomycota</taxon>
        <taxon>Agaricomycotina</taxon>
        <taxon>Agaricomycetes</taxon>
        <taxon>Russulales</taxon>
        <taxon>Russulaceae</taxon>
        <taxon>Multifurca</taxon>
    </lineage>
</organism>
<keyword evidence="2" id="KW-1185">Reference proteome</keyword>
<evidence type="ECO:0000313" key="1">
    <source>
        <dbReference type="EMBL" id="KAI0306179.1"/>
    </source>
</evidence>